<name>A0A6J7DI75_9ZZZZ</name>
<organism evidence="1">
    <name type="scientific">freshwater metagenome</name>
    <dbReference type="NCBI Taxonomy" id="449393"/>
    <lineage>
        <taxon>unclassified sequences</taxon>
        <taxon>metagenomes</taxon>
        <taxon>ecological metagenomes</taxon>
    </lineage>
</organism>
<accession>A0A6J7DI75</accession>
<dbReference type="EMBL" id="CAFBLN010000022">
    <property type="protein sequence ID" value="CAB4869018.1"/>
    <property type="molecule type" value="Genomic_DNA"/>
</dbReference>
<evidence type="ECO:0000313" key="1">
    <source>
        <dbReference type="EMBL" id="CAB4869018.1"/>
    </source>
</evidence>
<reference evidence="1" key="1">
    <citation type="submission" date="2020-05" db="EMBL/GenBank/DDBJ databases">
        <authorList>
            <person name="Chiriac C."/>
            <person name="Salcher M."/>
            <person name="Ghai R."/>
            <person name="Kavagutti S V."/>
        </authorList>
    </citation>
    <scope>NUCLEOTIDE SEQUENCE</scope>
</reference>
<dbReference type="AlphaFoldDB" id="A0A6J7DI75"/>
<sequence>MLSTNEGVVEFSGLFLGQYENPAGSVCKSLEQGVPPVLVWQCTGERDIAISRLSGQISLM</sequence>
<gene>
    <name evidence="1" type="ORF">UFOPK3381_00688</name>
</gene>
<protein>
    <submittedName>
        <fullName evidence="1">Unannotated protein</fullName>
    </submittedName>
</protein>
<proteinExistence type="predicted"/>